<keyword evidence="2 6" id="KW-0812">Transmembrane</keyword>
<feature type="transmembrane region" description="Helical" evidence="6">
    <location>
        <begin position="6"/>
        <end position="24"/>
    </location>
</feature>
<keyword evidence="4 6" id="KW-0472">Membrane</keyword>
<dbReference type="eggNOG" id="ENOG502SRC9">
    <property type="taxonomic scope" value="Eukaryota"/>
</dbReference>
<dbReference type="InterPro" id="IPR052337">
    <property type="entry name" value="SAT4-like"/>
</dbReference>
<feature type="transmembrane region" description="Helical" evidence="6">
    <location>
        <begin position="82"/>
        <end position="100"/>
    </location>
</feature>
<evidence type="ECO:0000256" key="2">
    <source>
        <dbReference type="ARBA" id="ARBA00022692"/>
    </source>
</evidence>
<dbReference type="PANTHER" id="PTHR33048">
    <property type="entry name" value="PTH11-LIKE INTEGRAL MEMBRANE PROTEIN (AFU_ORTHOLOGUE AFUA_5G11245)"/>
    <property type="match status" value="1"/>
</dbReference>
<accession>W6YDU7</accession>
<evidence type="ECO:0000256" key="5">
    <source>
        <dbReference type="ARBA" id="ARBA00038359"/>
    </source>
</evidence>
<dbReference type="KEGG" id="bze:COCCADRAFT_89723"/>
<feature type="transmembrane region" description="Helical" evidence="6">
    <location>
        <begin position="198"/>
        <end position="220"/>
    </location>
</feature>
<feature type="domain" description="Rhodopsin" evidence="7">
    <location>
        <begin position="27"/>
        <end position="261"/>
    </location>
</feature>
<evidence type="ECO:0000256" key="3">
    <source>
        <dbReference type="ARBA" id="ARBA00022989"/>
    </source>
</evidence>
<keyword evidence="9" id="KW-1185">Reference proteome</keyword>
<name>W6YDU7_COCC2</name>
<keyword evidence="3 6" id="KW-1133">Transmembrane helix</keyword>
<dbReference type="OrthoDB" id="5413793at2759"/>
<dbReference type="GO" id="GO:0016020">
    <property type="term" value="C:membrane"/>
    <property type="evidence" value="ECO:0007669"/>
    <property type="project" value="UniProtKB-SubCell"/>
</dbReference>
<comment type="subcellular location">
    <subcellularLocation>
        <location evidence="1">Membrane</location>
        <topology evidence="1">Multi-pass membrane protein</topology>
    </subcellularLocation>
</comment>
<dbReference type="Pfam" id="PF20684">
    <property type="entry name" value="Fung_rhodopsin"/>
    <property type="match status" value="1"/>
</dbReference>
<dbReference type="EMBL" id="KI964569">
    <property type="protein sequence ID" value="EUC35825.1"/>
    <property type="molecule type" value="Genomic_DNA"/>
</dbReference>
<sequence length="360" mass="40546">MSDNLKPAIIGVNITLILLTLLAISCRIGRKFRMVSSFSWHDALAAYAGFCAIMLSIVQMASTHIGGGLTLDAIPPENITPFLKMVMASLFFYFMCNWAVKHSLLCFYSELTFEHSHRIFIYVMHVLAFMFGFSCVIIGIFQCLPIQKFWNNEIEGFCIDNDAFGYYNSIFMLLNDIVLYIMPVIFTWNVNLRRSHRIAVNCLFALGGLVLGASAARVYFMDQQVKHPDFAFRFASMMICSVIENHLAVIVACAPNIKALIVYTFPSLQGKFDKIISTGDAYRHKYKSGYKSKDSATLDVESSGIMKMKDVEVRVEKPERPGFFSTGSSKSGKTKDQWWRAPNSWAVESTTTTIASTNQN</sequence>
<dbReference type="PROSITE" id="PS51257">
    <property type="entry name" value="PROKAR_LIPOPROTEIN"/>
    <property type="match status" value="1"/>
</dbReference>
<evidence type="ECO:0000313" key="9">
    <source>
        <dbReference type="Proteomes" id="UP000053841"/>
    </source>
</evidence>
<dbReference type="AlphaFoldDB" id="W6YDU7"/>
<protein>
    <recommendedName>
        <fullName evidence="7">Rhodopsin domain-containing protein</fullName>
    </recommendedName>
</protein>
<dbReference type="PANTHER" id="PTHR33048:SF131">
    <property type="entry name" value="INTEGRAL MEMBRANE PROTEIN"/>
    <property type="match status" value="1"/>
</dbReference>
<dbReference type="GeneID" id="19152833"/>
<evidence type="ECO:0000313" key="8">
    <source>
        <dbReference type="EMBL" id="EUC35825.1"/>
    </source>
</evidence>
<comment type="similarity">
    <text evidence="5">Belongs to the SAT4 family.</text>
</comment>
<proteinExistence type="inferred from homology"/>
<evidence type="ECO:0000256" key="1">
    <source>
        <dbReference type="ARBA" id="ARBA00004141"/>
    </source>
</evidence>
<dbReference type="HOGENOM" id="CLU_028200_0_4_1"/>
<feature type="transmembrane region" description="Helical" evidence="6">
    <location>
        <begin position="44"/>
        <end position="62"/>
    </location>
</feature>
<gene>
    <name evidence="8" type="ORF">COCCADRAFT_89723</name>
</gene>
<evidence type="ECO:0000259" key="7">
    <source>
        <dbReference type="Pfam" id="PF20684"/>
    </source>
</evidence>
<feature type="transmembrane region" description="Helical" evidence="6">
    <location>
        <begin position="164"/>
        <end position="186"/>
    </location>
</feature>
<evidence type="ECO:0000256" key="6">
    <source>
        <dbReference type="SAM" id="Phobius"/>
    </source>
</evidence>
<feature type="transmembrane region" description="Helical" evidence="6">
    <location>
        <begin position="120"/>
        <end position="144"/>
    </location>
</feature>
<reference evidence="8 9" key="1">
    <citation type="journal article" date="2013" name="PLoS Genet.">
        <title>Comparative genome structure, secondary metabolite, and effector coding capacity across Cochliobolus pathogens.</title>
        <authorList>
            <person name="Condon B.J."/>
            <person name="Leng Y."/>
            <person name="Wu D."/>
            <person name="Bushley K.E."/>
            <person name="Ohm R.A."/>
            <person name="Otillar R."/>
            <person name="Martin J."/>
            <person name="Schackwitz W."/>
            <person name="Grimwood J."/>
            <person name="MohdZainudin N."/>
            <person name="Xue C."/>
            <person name="Wang R."/>
            <person name="Manning V.A."/>
            <person name="Dhillon B."/>
            <person name="Tu Z.J."/>
            <person name="Steffenson B.J."/>
            <person name="Salamov A."/>
            <person name="Sun H."/>
            <person name="Lowry S."/>
            <person name="LaButti K."/>
            <person name="Han J."/>
            <person name="Copeland A."/>
            <person name="Lindquist E."/>
            <person name="Barry K."/>
            <person name="Schmutz J."/>
            <person name="Baker S.E."/>
            <person name="Ciuffetti L.M."/>
            <person name="Grigoriev I.V."/>
            <person name="Zhong S."/>
            <person name="Turgeon B.G."/>
        </authorList>
    </citation>
    <scope>NUCLEOTIDE SEQUENCE [LARGE SCALE GENOMIC DNA]</scope>
    <source>
        <strain evidence="8 9">26-R-13</strain>
    </source>
</reference>
<organism evidence="8 9">
    <name type="scientific">Cochliobolus carbonum (strain 26-R-13)</name>
    <name type="common">Maize leaf spot fungus</name>
    <name type="synonym">Bipolaris zeicola</name>
    <dbReference type="NCBI Taxonomy" id="930089"/>
    <lineage>
        <taxon>Eukaryota</taxon>
        <taxon>Fungi</taxon>
        <taxon>Dikarya</taxon>
        <taxon>Ascomycota</taxon>
        <taxon>Pezizomycotina</taxon>
        <taxon>Dothideomycetes</taxon>
        <taxon>Pleosporomycetidae</taxon>
        <taxon>Pleosporales</taxon>
        <taxon>Pleosporineae</taxon>
        <taxon>Pleosporaceae</taxon>
        <taxon>Bipolaris</taxon>
    </lineage>
</organism>
<dbReference type="Proteomes" id="UP000053841">
    <property type="component" value="Unassembled WGS sequence"/>
</dbReference>
<dbReference type="InterPro" id="IPR049326">
    <property type="entry name" value="Rhodopsin_dom_fungi"/>
</dbReference>
<feature type="transmembrane region" description="Helical" evidence="6">
    <location>
        <begin position="232"/>
        <end position="254"/>
    </location>
</feature>
<dbReference type="RefSeq" id="XP_007709863.1">
    <property type="nucleotide sequence ID" value="XM_007711673.1"/>
</dbReference>
<evidence type="ECO:0000256" key="4">
    <source>
        <dbReference type="ARBA" id="ARBA00023136"/>
    </source>
</evidence>